<evidence type="ECO:0000256" key="8">
    <source>
        <dbReference type="ARBA" id="ARBA00023229"/>
    </source>
</evidence>
<keyword evidence="6 10" id="KW-0460">Magnesium</keyword>
<evidence type="ECO:0000256" key="4">
    <source>
        <dbReference type="ARBA" id="ARBA00022490"/>
    </source>
</evidence>
<sequence length="195" mass="21491">MRGRMSTMGERIVLLDEAGQDIGTAPKAESHHGDTPFHLAFSSYLVNADGLVLLTQRAHDKRSFPSVWTNSACGHPAPGESLRAAVTRRVKDELGLAVTDLTLVLPEFVYRAEMRGVVEHEWCPVVRGRVTGEPVRDPAEVEAFAWRDWDGVRALLDDPSASPWFVEQMGYLVPLGSPLEWPAADPSLLPPAVLW</sequence>
<evidence type="ECO:0000313" key="13">
    <source>
        <dbReference type="Proteomes" id="UP001501237"/>
    </source>
</evidence>
<feature type="binding site" evidence="10">
    <location>
        <position position="31"/>
    </location>
    <ligand>
        <name>Mn(2+)</name>
        <dbReference type="ChEBI" id="CHEBI:29035"/>
    </ligand>
</feature>
<dbReference type="InterPro" id="IPR056375">
    <property type="entry name" value="Idi_bact"/>
</dbReference>
<name>A0ABP6QBE7_9ACTN</name>
<comment type="catalytic activity">
    <reaction evidence="10">
        <text>isopentenyl diphosphate = dimethylallyl diphosphate</text>
        <dbReference type="Rhea" id="RHEA:23284"/>
        <dbReference type="ChEBI" id="CHEBI:57623"/>
        <dbReference type="ChEBI" id="CHEBI:128769"/>
        <dbReference type="EC" id="5.3.3.2"/>
    </reaction>
</comment>
<dbReference type="Pfam" id="PF00293">
    <property type="entry name" value="NUDIX"/>
    <property type="match status" value="1"/>
</dbReference>
<reference evidence="13" key="1">
    <citation type="journal article" date="2019" name="Int. J. Syst. Evol. Microbiol.">
        <title>The Global Catalogue of Microorganisms (GCM) 10K type strain sequencing project: providing services to taxonomists for standard genome sequencing and annotation.</title>
        <authorList>
            <consortium name="The Broad Institute Genomics Platform"/>
            <consortium name="The Broad Institute Genome Sequencing Center for Infectious Disease"/>
            <person name="Wu L."/>
            <person name="Ma J."/>
        </authorList>
    </citation>
    <scope>NUCLEOTIDE SEQUENCE [LARGE SCALE GENOMIC DNA]</scope>
    <source>
        <strain evidence="13">JCM 9377</strain>
    </source>
</reference>
<evidence type="ECO:0000256" key="1">
    <source>
        <dbReference type="ARBA" id="ARBA00004826"/>
    </source>
</evidence>
<dbReference type="PANTHER" id="PTHR10885:SF0">
    <property type="entry name" value="ISOPENTENYL-DIPHOSPHATE DELTA-ISOMERASE"/>
    <property type="match status" value="1"/>
</dbReference>
<evidence type="ECO:0000256" key="3">
    <source>
        <dbReference type="ARBA" id="ARBA00012057"/>
    </source>
</evidence>
<evidence type="ECO:0000256" key="6">
    <source>
        <dbReference type="ARBA" id="ARBA00022842"/>
    </source>
</evidence>
<evidence type="ECO:0000256" key="2">
    <source>
        <dbReference type="ARBA" id="ARBA00007579"/>
    </source>
</evidence>
<keyword evidence="5 10" id="KW-0479">Metal-binding</keyword>
<dbReference type="EMBL" id="BAAAUV010000009">
    <property type="protein sequence ID" value="GAA3217274.1"/>
    <property type="molecule type" value="Genomic_DNA"/>
</dbReference>
<dbReference type="Proteomes" id="UP001501237">
    <property type="component" value="Unassembled WGS sequence"/>
</dbReference>
<dbReference type="EC" id="5.3.3.2" evidence="3 10"/>
<feature type="binding site" evidence="10">
    <location>
        <position position="75"/>
    </location>
    <ligand>
        <name>Mn(2+)</name>
        <dbReference type="ChEBI" id="CHEBI:29035"/>
    </ligand>
</feature>
<comment type="similarity">
    <text evidence="2 10">Belongs to the IPP isomerase type 1 family.</text>
</comment>
<comment type="caution">
    <text evidence="12">The sequence shown here is derived from an EMBL/GenBank/DDBJ whole genome shotgun (WGS) entry which is preliminary data.</text>
</comment>
<evidence type="ECO:0000259" key="11">
    <source>
        <dbReference type="PROSITE" id="PS51462"/>
    </source>
</evidence>
<dbReference type="NCBIfam" id="TIGR02150">
    <property type="entry name" value="IPP_isom_1"/>
    <property type="match status" value="1"/>
</dbReference>
<accession>A0ABP6QBE7</accession>
<dbReference type="InterPro" id="IPR011876">
    <property type="entry name" value="IsopentenylPP_isomerase_typ1"/>
</dbReference>
<gene>
    <name evidence="10 12" type="primary">idi</name>
    <name evidence="12" type="ORF">GCM10010468_39880</name>
</gene>
<dbReference type="PROSITE" id="PS51462">
    <property type="entry name" value="NUDIX"/>
    <property type="match status" value="1"/>
</dbReference>
<feature type="binding site" evidence="10">
    <location>
        <position position="119"/>
    </location>
    <ligand>
        <name>Mn(2+)</name>
        <dbReference type="ChEBI" id="CHEBI:29035"/>
    </ligand>
</feature>
<feature type="binding site" evidence="10">
    <location>
        <position position="38"/>
    </location>
    <ligand>
        <name>Mn(2+)</name>
        <dbReference type="ChEBI" id="CHEBI:29035"/>
    </ligand>
</feature>
<dbReference type="PANTHER" id="PTHR10885">
    <property type="entry name" value="ISOPENTENYL-DIPHOSPHATE DELTA-ISOMERASE"/>
    <property type="match status" value="1"/>
</dbReference>
<protein>
    <recommendedName>
        <fullName evidence="3 10">Isopentenyl-diphosphate Delta-isomerase</fullName>
        <shortName evidence="10">IPP isomerase</shortName>
        <ecNumber evidence="3 10">5.3.3.2</ecNumber>
    </recommendedName>
    <alternativeName>
        <fullName evidence="10">IPP:DMAPP isomerase</fullName>
    </alternativeName>
    <alternativeName>
        <fullName evidence="10">Isopentenyl pyrophosphate isomerase</fullName>
    </alternativeName>
</protein>
<keyword evidence="8 10" id="KW-0414">Isoprene biosynthesis</keyword>
<dbReference type="InterPro" id="IPR000086">
    <property type="entry name" value="NUDIX_hydrolase_dom"/>
</dbReference>
<evidence type="ECO:0000256" key="5">
    <source>
        <dbReference type="ARBA" id="ARBA00022723"/>
    </source>
</evidence>
<keyword evidence="7 10" id="KW-0464">Manganese</keyword>
<dbReference type="SUPFAM" id="SSF55811">
    <property type="entry name" value="Nudix"/>
    <property type="match status" value="1"/>
</dbReference>
<dbReference type="Gene3D" id="3.90.79.10">
    <property type="entry name" value="Nucleoside Triphosphate Pyrophosphohydrolase"/>
    <property type="match status" value="1"/>
</dbReference>
<feature type="active site" evidence="10">
    <location>
        <position position="121"/>
    </location>
</feature>
<comment type="function">
    <text evidence="10">Catalyzes the 1,3-allylic rearrangement of the homoallylic substrate isopentenyl (IPP) to its highly electrophilic allylic isomer, dimethylallyl diphosphate (DMAPP).</text>
</comment>
<evidence type="ECO:0000256" key="9">
    <source>
        <dbReference type="ARBA" id="ARBA00023235"/>
    </source>
</evidence>
<evidence type="ECO:0000256" key="7">
    <source>
        <dbReference type="ARBA" id="ARBA00023211"/>
    </source>
</evidence>
<keyword evidence="4 10" id="KW-0963">Cytoplasm</keyword>
<comment type="pathway">
    <text evidence="1 10">Isoprenoid biosynthesis; dimethylallyl diphosphate biosynthesis; dimethylallyl diphosphate from isopentenyl diphosphate: step 1/1.</text>
</comment>
<feature type="active site" evidence="10">
    <location>
        <position position="73"/>
    </location>
</feature>
<dbReference type="InterPro" id="IPR015797">
    <property type="entry name" value="NUDIX_hydrolase-like_dom_sf"/>
</dbReference>
<feature type="binding site" evidence="10">
    <location>
        <position position="93"/>
    </location>
    <ligand>
        <name>Mg(2+)</name>
        <dbReference type="ChEBI" id="CHEBI:18420"/>
    </ligand>
</feature>
<organism evidence="12 13">
    <name type="scientific">Actinocorallia longicatena</name>
    <dbReference type="NCBI Taxonomy" id="111803"/>
    <lineage>
        <taxon>Bacteria</taxon>
        <taxon>Bacillati</taxon>
        <taxon>Actinomycetota</taxon>
        <taxon>Actinomycetes</taxon>
        <taxon>Streptosporangiales</taxon>
        <taxon>Thermomonosporaceae</taxon>
        <taxon>Actinocorallia</taxon>
    </lineage>
</organism>
<dbReference type="NCBIfam" id="NF002995">
    <property type="entry name" value="PRK03759.1"/>
    <property type="match status" value="1"/>
</dbReference>
<dbReference type="PIRSF" id="PIRSF018427">
    <property type="entry name" value="Isopntndiph_ism"/>
    <property type="match status" value="1"/>
</dbReference>
<comment type="cofactor">
    <cofactor evidence="10">
        <name>Mg(2+)</name>
        <dbReference type="ChEBI" id="CHEBI:18420"/>
    </cofactor>
    <text evidence="10">Binds 1 Mg(2+) ion per subunit. The magnesium ion binds only when substrate is bound.</text>
</comment>
<comment type="subcellular location">
    <subcellularLocation>
        <location evidence="10">Cytoplasm</location>
    </subcellularLocation>
</comment>
<keyword evidence="13" id="KW-1185">Reference proteome</keyword>
<feature type="binding site" evidence="10">
    <location>
        <position position="121"/>
    </location>
    <ligand>
        <name>Mn(2+)</name>
        <dbReference type="ChEBI" id="CHEBI:29035"/>
    </ligand>
</feature>
<dbReference type="HAMAP" id="MF_00202">
    <property type="entry name" value="Idi"/>
    <property type="match status" value="1"/>
</dbReference>
<comment type="cofactor">
    <cofactor evidence="10">
        <name>Mn(2+)</name>
        <dbReference type="ChEBI" id="CHEBI:29035"/>
    </cofactor>
    <text evidence="10">Binds 1 Mn(2+) ion per subunit.</text>
</comment>
<proteinExistence type="inferred from homology"/>
<evidence type="ECO:0000313" key="12">
    <source>
        <dbReference type="EMBL" id="GAA3217274.1"/>
    </source>
</evidence>
<dbReference type="CDD" id="cd02885">
    <property type="entry name" value="NUDIX_IPP_Isomerase"/>
    <property type="match status" value="1"/>
</dbReference>
<keyword evidence="9 10" id="KW-0413">Isomerase</keyword>
<evidence type="ECO:0000256" key="10">
    <source>
        <dbReference type="HAMAP-Rule" id="MF_00202"/>
    </source>
</evidence>
<feature type="domain" description="Nudix hydrolase" evidence="11">
    <location>
        <begin position="36"/>
        <end position="171"/>
    </location>
</feature>